<dbReference type="PANTHER" id="PTHR10545:SF29">
    <property type="entry name" value="GH14572P-RELATED"/>
    <property type="match status" value="1"/>
</dbReference>
<dbReference type="InterPro" id="IPR016181">
    <property type="entry name" value="Acyl_CoA_acyltransferase"/>
</dbReference>
<sequence>MREMAEFENLTDIFHATETSLRQNLFGAQPAAHTLVAHPEGQPGHIVAYVLWFHNYSSFLDKRGLYLEDIYVQAAHRGRGIGRMVLRHLARLALELDCGRFEWSVLDWNRNAIDFYESHGASVLPDWRIVRLTGEPLRRLAESPQR</sequence>
<dbReference type="PANTHER" id="PTHR10545">
    <property type="entry name" value="DIAMINE N-ACETYLTRANSFERASE"/>
    <property type="match status" value="1"/>
</dbReference>
<dbReference type="GO" id="GO:0008080">
    <property type="term" value="F:N-acetyltransferase activity"/>
    <property type="evidence" value="ECO:0007669"/>
    <property type="project" value="UniProtKB-ARBA"/>
</dbReference>
<feature type="domain" description="N-acetyltransferase" evidence="4">
    <location>
        <begin position="1"/>
        <end position="142"/>
    </location>
</feature>
<keyword evidence="2 5" id="KW-0808">Transferase</keyword>
<dbReference type="EMBL" id="NJIH01000007">
    <property type="protein sequence ID" value="OWT59281.1"/>
    <property type="molecule type" value="Genomic_DNA"/>
</dbReference>
<organism evidence="5 6">
    <name type="scientific">Candidimonas nitroreducens</name>
    <dbReference type="NCBI Taxonomy" id="683354"/>
    <lineage>
        <taxon>Bacteria</taxon>
        <taxon>Pseudomonadati</taxon>
        <taxon>Pseudomonadota</taxon>
        <taxon>Betaproteobacteria</taxon>
        <taxon>Burkholderiales</taxon>
        <taxon>Alcaligenaceae</taxon>
        <taxon>Candidimonas</taxon>
    </lineage>
</organism>
<dbReference type="SUPFAM" id="SSF55729">
    <property type="entry name" value="Acyl-CoA N-acyltransferases (Nat)"/>
    <property type="match status" value="1"/>
</dbReference>
<keyword evidence="6" id="KW-1185">Reference proteome</keyword>
<comment type="similarity">
    <text evidence="1">Belongs to the acetyltransferase family.</text>
</comment>
<gene>
    <name evidence="5" type="ORF">CEY11_13985</name>
</gene>
<dbReference type="RefSeq" id="WP_088604011.1">
    <property type="nucleotide sequence ID" value="NZ_NJIH01000007.1"/>
</dbReference>
<dbReference type="Pfam" id="PF00583">
    <property type="entry name" value="Acetyltransf_1"/>
    <property type="match status" value="1"/>
</dbReference>
<dbReference type="InterPro" id="IPR051016">
    <property type="entry name" value="Diverse_Substrate_AcTransf"/>
</dbReference>
<keyword evidence="3" id="KW-0012">Acyltransferase</keyword>
<evidence type="ECO:0000313" key="6">
    <source>
        <dbReference type="Proteomes" id="UP000214603"/>
    </source>
</evidence>
<comment type="caution">
    <text evidence="5">The sequence shown here is derived from an EMBL/GenBank/DDBJ whole genome shotgun (WGS) entry which is preliminary data.</text>
</comment>
<dbReference type="Gene3D" id="3.40.630.30">
    <property type="match status" value="1"/>
</dbReference>
<name>A0A225MIE6_9BURK</name>
<dbReference type="InterPro" id="IPR000182">
    <property type="entry name" value="GNAT_dom"/>
</dbReference>
<dbReference type="Proteomes" id="UP000214603">
    <property type="component" value="Unassembled WGS sequence"/>
</dbReference>
<proteinExistence type="inferred from homology"/>
<evidence type="ECO:0000256" key="1">
    <source>
        <dbReference type="ARBA" id="ARBA00008694"/>
    </source>
</evidence>
<dbReference type="AlphaFoldDB" id="A0A225MIE6"/>
<evidence type="ECO:0000313" key="5">
    <source>
        <dbReference type="EMBL" id="OWT59281.1"/>
    </source>
</evidence>
<reference evidence="6" key="1">
    <citation type="submission" date="2017-06" db="EMBL/GenBank/DDBJ databases">
        <title>Herbaspirillum phytohormonus sp. nov., isolated from the root nodule of Robinia pseudoacacia in lead-zinc mine.</title>
        <authorList>
            <person name="Fan M."/>
            <person name="Lin Y."/>
        </authorList>
    </citation>
    <scope>NUCLEOTIDE SEQUENCE [LARGE SCALE GENOMIC DNA]</scope>
    <source>
        <strain evidence="6">SC-089</strain>
    </source>
</reference>
<dbReference type="PROSITE" id="PS51186">
    <property type="entry name" value="GNAT"/>
    <property type="match status" value="1"/>
</dbReference>
<evidence type="ECO:0000259" key="4">
    <source>
        <dbReference type="PROSITE" id="PS51186"/>
    </source>
</evidence>
<evidence type="ECO:0000256" key="3">
    <source>
        <dbReference type="ARBA" id="ARBA00023315"/>
    </source>
</evidence>
<dbReference type="FunFam" id="3.40.630.30:FF:000064">
    <property type="entry name" value="GNAT family acetyltransferase"/>
    <property type="match status" value="1"/>
</dbReference>
<protein>
    <submittedName>
        <fullName evidence="5">GNAT family N-acetyltransferase</fullName>
    </submittedName>
</protein>
<dbReference type="CDD" id="cd04301">
    <property type="entry name" value="NAT_SF"/>
    <property type="match status" value="1"/>
</dbReference>
<accession>A0A225MIE6</accession>
<dbReference type="OrthoDB" id="5295305at2"/>
<evidence type="ECO:0000256" key="2">
    <source>
        <dbReference type="ARBA" id="ARBA00022679"/>
    </source>
</evidence>